<keyword evidence="2" id="KW-0472">Membrane</keyword>
<dbReference type="Pfam" id="PF01105">
    <property type="entry name" value="EMP24_GP25L"/>
    <property type="match status" value="1"/>
</dbReference>
<feature type="coiled-coil region" evidence="1">
    <location>
        <begin position="302"/>
        <end position="396"/>
    </location>
</feature>
<feature type="coiled-coil region" evidence="1">
    <location>
        <begin position="109"/>
        <end position="150"/>
    </location>
</feature>
<dbReference type="PANTHER" id="PTHR31915:SF6">
    <property type="entry name" value="SKICH DOMAIN-CONTAINING PROTEIN"/>
    <property type="match status" value="1"/>
</dbReference>
<reference evidence="4" key="1">
    <citation type="submission" date="2021-01" db="EMBL/GenBank/DDBJ databases">
        <authorList>
            <consortium name="Genoscope - CEA"/>
            <person name="William W."/>
        </authorList>
    </citation>
    <scope>NUCLEOTIDE SEQUENCE</scope>
</reference>
<evidence type="ECO:0000256" key="2">
    <source>
        <dbReference type="SAM" id="Phobius"/>
    </source>
</evidence>
<keyword evidence="2" id="KW-0812">Transmembrane</keyword>
<dbReference type="EMBL" id="CAJJDO010000046">
    <property type="protein sequence ID" value="CAD8167123.1"/>
    <property type="molecule type" value="Genomic_DNA"/>
</dbReference>
<feature type="transmembrane region" description="Helical" evidence="2">
    <location>
        <begin position="738"/>
        <end position="759"/>
    </location>
</feature>
<comment type="caution">
    <text evidence="4">The sequence shown here is derived from an EMBL/GenBank/DDBJ whole genome shotgun (WGS) entry which is preliminary data.</text>
</comment>
<dbReference type="PANTHER" id="PTHR31915">
    <property type="entry name" value="SKICH DOMAIN-CONTAINING PROTEIN"/>
    <property type="match status" value="1"/>
</dbReference>
<accession>A0A8S1USF6</accession>
<sequence>MKPSRPPVCTIANPYIIYDQRVPRPNSTKNVTDTRQVIRCLSSNHETQQVTYAYFPTQPRAQSPTAITRIPHQEHIVVNQFQNLPTESIPMQHKKAISMEYNPLQQEQQQKYIQEINQKNQAILDLQEQVSELQNRLSEKVHEYSSLKDKFDIEFKKFQEEIQIQIKGIDLNIQLNEYTTYFMQEIDRKVLNLQGNINSQIDEMKADLENKLKQNENLSKNLLSNTTIRLNQDEQHFQQELQILQNKLELKLDRNRAEQIINQSITIMQQQYQTQLQQAHQIIAKINSDKSDELNKIKTTINNSLIQVNQQAQNQIETMLEMVKENSNSQQTARQNSQQLKQQYNSLVSKFSQIQQQFTLKIQEKDEKIKAIQKQNDELKKEIEQSQLIIQKQQQELYKISQHNKIMKSPCVQQILSPKNIKSNSFYTNSTSAGLNFTKNRPQSVSKKMKKQPNPHHFEISLEDFVDFNENSILDSNDSIEFITGDGKSSRIQSPKNPFKSSQLININRLLNEDFTKAPQIGNANKKQSENISPLHQAIKRRLLYLGKSQKTLLCTYSGEQLCDAEMVENHSSLVKLKRMNQQQDNLQHLFDYYLFYTRNVYCICNSFLWSFEYTVHIPIKIQGIEMLWRDYWIKYSSCWFCLSKFNLELHKFSFTTNNTQENYQFCVHNLANAGVNFNFTLATGMDAQDFSLVAQKEDLKPIEIHLKKLNGLINSVEQEQKEIEERQAIRFSNVSKISYKIIIFSIVTLILMTLTNFVQARQLKNFFKQKKLI</sequence>
<dbReference type="AlphaFoldDB" id="A0A8S1USF6"/>
<feature type="coiled-coil region" evidence="1">
    <location>
        <begin position="198"/>
        <end position="225"/>
    </location>
</feature>
<keyword evidence="2" id="KW-1133">Transmembrane helix</keyword>
<proteinExistence type="predicted"/>
<organism evidence="4 5">
    <name type="scientific">Paramecium pentaurelia</name>
    <dbReference type="NCBI Taxonomy" id="43138"/>
    <lineage>
        <taxon>Eukaryota</taxon>
        <taxon>Sar</taxon>
        <taxon>Alveolata</taxon>
        <taxon>Ciliophora</taxon>
        <taxon>Intramacronucleata</taxon>
        <taxon>Oligohymenophorea</taxon>
        <taxon>Peniculida</taxon>
        <taxon>Parameciidae</taxon>
        <taxon>Paramecium</taxon>
    </lineage>
</organism>
<dbReference type="Proteomes" id="UP000689195">
    <property type="component" value="Unassembled WGS sequence"/>
</dbReference>
<protein>
    <recommendedName>
        <fullName evidence="3">GOLD domain-containing protein</fullName>
    </recommendedName>
</protein>
<dbReference type="InterPro" id="IPR009038">
    <property type="entry name" value="GOLD_dom"/>
</dbReference>
<feature type="domain" description="GOLD" evidence="3">
    <location>
        <begin position="590"/>
        <end position="769"/>
    </location>
</feature>
<evidence type="ECO:0000313" key="5">
    <source>
        <dbReference type="Proteomes" id="UP000689195"/>
    </source>
</evidence>
<keyword evidence="5" id="KW-1185">Reference proteome</keyword>
<evidence type="ECO:0000259" key="3">
    <source>
        <dbReference type="SMART" id="SM01190"/>
    </source>
</evidence>
<gene>
    <name evidence="4" type="ORF">PPENT_87.1.T0460240</name>
</gene>
<dbReference type="InterPro" id="IPR051002">
    <property type="entry name" value="UBA_autophagy_assoc_protein"/>
</dbReference>
<dbReference type="SMART" id="SM01190">
    <property type="entry name" value="EMP24_GP25L"/>
    <property type="match status" value="1"/>
</dbReference>
<evidence type="ECO:0000256" key="1">
    <source>
        <dbReference type="SAM" id="Coils"/>
    </source>
</evidence>
<keyword evidence="1" id="KW-0175">Coiled coil</keyword>
<evidence type="ECO:0000313" key="4">
    <source>
        <dbReference type="EMBL" id="CAD8167123.1"/>
    </source>
</evidence>
<name>A0A8S1USF6_9CILI</name>
<dbReference type="OrthoDB" id="302320at2759"/>